<dbReference type="RefSeq" id="WP_203778826.1">
    <property type="nucleotide sequence ID" value="NZ_BOMV01000005.1"/>
</dbReference>
<dbReference type="GO" id="GO:0003824">
    <property type="term" value="F:catalytic activity"/>
    <property type="evidence" value="ECO:0007669"/>
    <property type="project" value="UniProtKB-ARBA"/>
</dbReference>
<dbReference type="Gene3D" id="3.40.50.1820">
    <property type="entry name" value="alpha/beta hydrolase"/>
    <property type="match status" value="1"/>
</dbReference>
<dbReference type="SUPFAM" id="SSF53474">
    <property type="entry name" value="alpha/beta-Hydrolases"/>
    <property type="match status" value="1"/>
</dbReference>
<dbReference type="Proteomes" id="UP000636960">
    <property type="component" value="Unassembled WGS sequence"/>
</dbReference>
<keyword evidence="3" id="KW-1185">Reference proteome</keyword>
<organism evidence="2 3">
    <name type="scientific">Paractinoplanes rishiriensis</name>
    <dbReference type="NCBI Taxonomy" id="1050105"/>
    <lineage>
        <taxon>Bacteria</taxon>
        <taxon>Bacillati</taxon>
        <taxon>Actinomycetota</taxon>
        <taxon>Actinomycetes</taxon>
        <taxon>Micromonosporales</taxon>
        <taxon>Micromonosporaceae</taxon>
        <taxon>Paractinoplanes</taxon>
    </lineage>
</organism>
<reference evidence="2" key="1">
    <citation type="submission" date="2021-01" db="EMBL/GenBank/DDBJ databases">
        <title>Whole genome shotgun sequence of Actinoplanes rishiriensis NBRC 108556.</title>
        <authorList>
            <person name="Komaki H."/>
            <person name="Tamura T."/>
        </authorList>
    </citation>
    <scope>NUCLEOTIDE SEQUENCE</scope>
    <source>
        <strain evidence="2">NBRC 108556</strain>
    </source>
</reference>
<dbReference type="Pfam" id="PF00561">
    <property type="entry name" value="Abhydrolase_1"/>
    <property type="match status" value="1"/>
</dbReference>
<protein>
    <submittedName>
        <fullName evidence="2">Thioesterase</fullName>
    </submittedName>
</protein>
<evidence type="ECO:0000259" key="1">
    <source>
        <dbReference type="Pfam" id="PF00561"/>
    </source>
</evidence>
<dbReference type="AlphaFoldDB" id="A0A919MUV4"/>
<evidence type="ECO:0000313" key="2">
    <source>
        <dbReference type="EMBL" id="GIE92975.1"/>
    </source>
</evidence>
<accession>A0A919MUV4</accession>
<feature type="domain" description="AB hydrolase-1" evidence="1">
    <location>
        <begin position="37"/>
        <end position="134"/>
    </location>
</feature>
<dbReference type="InterPro" id="IPR000073">
    <property type="entry name" value="AB_hydrolase_1"/>
</dbReference>
<proteinExistence type="predicted"/>
<name>A0A919MUV4_9ACTN</name>
<sequence>MTAAATTAPAVRPILLDVAGVPLSGLVGEPAEPPRGTILALHGSGMSAGYFHGPAGPGLSLLTLGVHLGFTVLALDRPGYRGSAARLPDGQSLQDQAATVAAAVHEFTADRPLGAGLLVVAHSFGGKLALALAAGGHLPQLLGLDISGCGHRYAVPDEDLPRPGAGGRRVASWGPLRCYPPDTFATSQRLLAPLPAREATDMARWPQLFHRLAPAVRVPVRITFAEHERWWRHDPEALAELRTALAAAPRVQVDRQPHAGHNISLGWAARAYHLKVLGFAEELIAAGEAG</sequence>
<comment type="caution">
    <text evidence="2">The sequence shown here is derived from an EMBL/GenBank/DDBJ whole genome shotgun (WGS) entry which is preliminary data.</text>
</comment>
<gene>
    <name evidence="2" type="ORF">Ari01nite_04400</name>
</gene>
<evidence type="ECO:0000313" key="3">
    <source>
        <dbReference type="Proteomes" id="UP000636960"/>
    </source>
</evidence>
<dbReference type="InterPro" id="IPR029058">
    <property type="entry name" value="AB_hydrolase_fold"/>
</dbReference>
<dbReference type="EMBL" id="BOMV01000005">
    <property type="protein sequence ID" value="GIE92975.1"/>
    <property type="molecule type" value="Genomic_DNA"/>
</dbReference>